<dbReference type="GO" id="GO:0004879">
    <property type="term" value="F:nuclear receptor activity"/>
    <property type="evidence" value="ECO:0007669"/>
    <property type="project" value="InterPro"/>
</dbReference>
<keyword evidence="2 10" id="KW-0479">Metal-binding</keyword>
<keyword evidence="5 10" id="KW-0805">Transcription regulation</keyword>
<dbReference type="CDD" id="cd06916">
    <property type="entry name" value="NR_DBD_like"/>
    <property type="match status" value="1"/>
</dbReference>
<dbReference type="GO" id="GO:0005634">
    <property type="term" value="C:nucleus"/>
    <property type="evidence" value="ECO:0007669"/>
    <property type="project" value="UniProtKB-SubCell"/>
</dbReference>
<dbReference type="STRING" id="35525.A0A164XV36"/>
<evidence type="ECO:0000256" key="5">
    <source>
        <dbReference type="ARBA" id="ARBA00023015"/>
    </source>
</evidence>
<comment type="subcellular location">
    <subcellularLocation>
        <location evidence="10">Nucleus</location>
    </subcellularLocation>
</comment>
<dbReference type="PRINTS" id="PR00398">
    <property type="entry name" value="STRDHORMONER"/>
</dbReference>
<dbReference type="InterPro" id="IPR001728">
    <property type="entry name" value="ThyrH_rcpt"/>
</dbReference>
<dbReference type="EMBL" id="LRGB01000944">
    <property type="protein sequence ID" value="KZS14594.1"/>
    <property type="molecule type" value="Genomic_DNA"/>
</dbReference>
<protein>
    <submittedName>
        <fullName evidence="13">Estrogen receptor beta</fullName>
    </submittedName>
</protein>
<comment type="caution">
    <text evidence="13">The sequence shown here is derived from an EMBL/GenBank/DDBJ whole genome shotgun (WGS) entry which is preliminary data.</text>
</comment>
<dbReference type="Gene3D" id="1.10.565.10">
    <property type="entry name" value="Retinoid X Receptor"/>
    <property type="match status" value="1"/>
</dbReference>
<dbReference type="SUPFAM" id="SSF48508">
    <property type="entry name" value="Nuclear receptor ligand-binding domain"/>
    <property type="match status" value="1"/>
</dbReference>
<dbReference type="GO" id="GO:0000122">
    <property type="term" value="P:negative regulation of transcription by RNA polymerase II"/>
    <property type="evidence" value="ECO:0007669"/>
    <property type="project" value="TreeGrafter"/>
</dbReference>
<keyword evidence="3 10" id="KW-0863">Zinc-finger</keyword>
<dbReference type="InterPro" id="IPR001628">
    <property type="entry name" value="Znf_hrmn_rcpt"/>
</dbReference>
<evidence type="ECO:0000313" key="13">
    <source>
        <dbReference type="EMBL" id="KZS14594.1"/>
    </source>
</evidence>
<dbReference type="InterPro" id="IPR001723">
    <property type="entry name" value="Nuclear_hrmn_rcpt"/>
</dbReference>
<keyword evidence="9 10" id="KW-0539">Nucleus</keyword>
<dbReference type="Gene3D" id="3.30.50.10">
    <property type="entry name" value="Erythroid Transcription Factor GATA-1, subunit A"/>
    <property type="match status" value="1"/>
</dbReference>
<dbReference type="InterPro" id="IPR000536">
    <property type="entry name" value="Nucl_hrmn_rcpt_lig-bd"/>
</dbReference>
<evidence type="ECO:0000256" key="3">
    <source>
        <dbReference type="ARBA" id="ARBA00022771"/>
    </source>
</evidence>
<dbReference type="InterPro" id="IPR013088">
    <property type="entry name" value="Znf_NHR/GATA"/>
</dbReference>
<dbReference type="Proteomes" id="UP000076858">
    <property type="component" value="Unassembled WGS sequence"/>
</dbReference>
<accession>A0A164XV36</accession>
<keyword evidence="8 10" id="KW-0675">Receptor</keyword>
<feature type="domain" description="Nuclear receptor" evidence="11">
    <location>
        <begin position="51"/>
        <end position="126"/>
    </location>
</feature>
<dbReference type="GO" id="GO:0048384">
    <property type="term" value="P:retinoic acid receptor signaling pathway"/>
    <property type="evidence" value="ECO:0007669"/>
    <property type="project" value="TreeGrafter"/>
</dbReference>
<sequence length="399" mass="44893">MMSRSFPPFDSIIQELAQKLDVEDETLLCSEKMFEKREESYTRCYTKEKVEKPCVVCGDHATGCHYKCWTCEGCKGFFRRSLSKKGTYTCDWGNNCIVDKFSRTQCQKCRYDKCIAMGMVSNATHIYVPSGQKVKCVVRESNAMPVLKVTSARRRVMKPTMPDTITDLLNPIVRAYRETFTRIGPSRSTTLNHAAEINCLASLHMADMLTPTIGKVITFAKALAGFNTLTTDDQICLLLGSCIEVLCLRTALRFDVVQQGFPLRGEQLLTRSDVLAQPELGMLSPLFSYAQRIADLKLDETEAAILVATWILQSSRPDLKEPEGVEVFQESIMNVAMSYAKNGPHGTDELRWLKTLMARSPPLLGISVRAQTDKLAIYLLIEHVATLPLSFLHLFEEDD</sequence>
<dbReference type="PANTHER" id="PTHR24082:SF330">
    <property type="entry name" value="THYROID HORMONE RECEPTOR BETA"/>
    <property type="match status" value="1"/>
</dbReference>
<keyword evidence="4 10" id="KW-0862">Zinc</keyword>
<dbReference type="GO" id="GO:0030154">
    <property type="term" value="P:cell differentiation"/>
    <property type="evidence" value="ECO:0007669"/>
    <property type="project" value="TreeGrafter"/>
</dbReference>
<dbReference type="PRINTS" id="PR00546">
    <property type="entry name" value="THYROIDHORMR"/>
</dbReference>
<proteinExistence type="inferred from homology"/>
<keyword evidence="7 10" id="KW-0804">Transcription</keyword>
<dbReference type="PROSITE" id="PS51030">
    <property type="entry name" value="NUCLEAR_REC_DBD_2"/>
    <property type="match status" value="1"/>
</dbReference>
<dbReference type="InterPro" id="IPR035500">
    <property type="entry name" value="NHR-like_dom_sf"/>
</dbReference>
<evidence type="ECO:0000313" key="14">
    <source>
        <dbReference type="Proteomes" id="UP000076858"/>
    </source>
</evidence>
<comment type="similarity">
    <text evidence="1">Belongs to the nuclear hormone receptor family. NR1 subfamily.</text>
</comment>
<reference evidence="13 14" key="1">
    <citation type="submission" date="2016-03" db="EMBL/GenBank/DDBJ databases">
        <title>EvidentialGene: Evidence-directed Construction of Genes on Genomes.</title>
        <authorList>
            <person name="Gilbert D.G."/>
            <person name="Choi J.-H."/>
            <person name="Mockaitis K."/>
            <person name="Colbourne J."/>
            <person name="Pfrender M."/>
        </authorList>
    </citation>
    <scope>NUCLEOTIDE SEQUENCE [LARGE SCALE GENOMIC DNA]</scope>
    <source>
        <strain evidence="13 14">Xinb3</strain>
        <tissue evidence="13">Complete organism</tissue>
    </source>
</reference>
<feature type="domain" description="NR LBD" evidence="12">
    <location>
        <begin position="164"/>
        <end position="399"/>
    </location>
</feature>
<evidence type="ECO:0000256" key="1">
    <source>
        <dbReference type="ARBA" id="ARBA00008092"/>
    </source>
</evidence>
<evidence type="ECO:0000256" key="6">
    <source>
        <dbReference type="ARBA" id="ARBA00023125"/>
    </source>
</evidence>
<evidence type="ECO:0000256" key="7">
    <source>
        <dbReference type="ARBA" id="ARBA00023163"/>
    </source>
</evidence>
<gene>
    <name evidence="13" type="ORF">APZ42_019968</name>
</gene>
<evidence type="ECO:0000256" key="2">
    <source>
        <dbReference type="ARBA" id="ARBA00022723"/>
    </source>
</evidence>
<evidence type="ECO:0000256" key="8">
    <source>
        <dbReference type="ARBA" id="ARBA00023170"/>
    </source>
</evidence>
<dbReference type="SUPFAM" id="SSF57716">
    <property type="entry name" value="Glucocorticoid receptor-like (DNA-binding domain)"/>
    <property type="match status" value="1"/>
</dbReference>
<dbReference type="AlphaFoldDB" id="A0A164XV36"/>
<dbReference type="PROSITE" id="PS51843">
    <property type="entry name" value="NR_LBD"/>
    <property type="match status" value="1"/>
</dbReference>
<dbReference type="GO" id="GO:0008270">
    <property type="term" value="F:zinc ion binding"/>
    <property type="evidence" value="ECO:0007669"/>
    <property type="project" value="UniProtKB-KW"/>
</dbReference>
<dbReference type="Pfam" id="PF00104">
    <property type="entry name" value="Hormone_recep"/>
    <property type="match status" value="1"/>
</dbReference>
<dbReference type="OrthoDB" id="6081310at2759"/>
<dbReference type="GO" id="GO:0045944">
    <property type="term" value="P:positive regulation of transcription by RNA polymerase II"/>
    <property type="evidence" value="ECO:0007669"/>
    <property type="project" value="TreeGrafter"/>
</dbReference>
<organism evidence="13 14">
    <name type="scientific">Daphnia magna</name>
    <dbReference type="NCBI Taxonomy" id="35525"/>
    <lineage>
        <taxon>Eukaryota</taxon>
        <taxon>Metazoa</taxon>
        <taxon>Ecdysozoa</taxon>
        <taxon>Arthropoda</taxon>
        <taxon>Crustacea</taxon>
        <taxon>Branchiopoda</taxon>
        <taxon>Diplostraca</taxon>
        <taxon>Cladocera</taxon>
        <taxon>Anomopoda</taxon>
        <taxon>Daphniidae</taxon>
        <taxon>Daphnia</taxon>
    </lineage>
</organism>
<keyword evidence="14" id="KW-1185">Reference proteome</keyword>
<dbReference type="SMART" id="SM00430">
    <property type="entry name" value="HOLI"/>
    <property type="match status" value="1"/>
</dbReference>
<dbReference type="PROSITE" id="PS00031">
    <property type="entry name" value="NUCLEAR_REC_DBD_1"/>
    <property type="match status" value="1"/>
</dbReference>
<evidence type="ECO:0000259" key="11">
    <source>
        <dbReference type="PROSITE" id="PS51030"/>
    </source>
</evidence>
<dbReference type="GO" id="GO:0000978">
    <property type="term" value="F:RNA polymerase II cis-regulatory region sequence-specific DNA binding"/>
    <property type="evidence" value="ECO:0007669"/>
    <property type="project" value="TreeGrafter"/>
</dbReference>
<dbReference type="Pfam" id="PF00105">
    <property type="entry name" value="zf-C4"/>
    <property type="match status" value="1"/>
</dbReference>
<keyword evidence="6 10" id="KW-0238">DNA-binding</keyword>
<dbReference type="PANTHER" id="PTHR24082">
    <property type="entry name" value="NUCLEAR HORMONE RECEPTOR"/>
    <property type="match status" value="1"/>
</dbReference>
<evidence type="ECO:0000256" key="9">
    <source>
        <dbReference type="ARBA" id="ARBA00023242"/>
    </source>
</evidence>
<dbReference type="PRINTS" id="PR00047">
    <property type="entry name" value="STROIDFINGER"/>
</dbReference>
<evidence type="ECO:0000256" key="10">
    <source>
        <dbReference type="RuleBase" id="RU004334"/>
    </source>
</evidence>
<evidence type="ECO:0000259" key="12">
    <source>
        <dbReference type="PROSITE" id="PS51843"/>
    </source>
</evidence>
<name>A0A164XV36_9CRUS</name>
<dbReference type="SMART" id="SM00399">
    <property type="entry name" value="ZnF_C4"/>
    <property type="match status" value="1"/>
</dbReference>
<evidence type="ECO:0000256" key="4">
    <source>
        <dbReference type="ARBA" id="ARBA00022833"/>
    </source>
</evidence>
<dbReference type="InterPro" id="IPR050234">
    <property type="entry name" value="Nuclear_hormone_rcpt_NR1"/>
</dbReference>